<name>A0ABP1B4Q7_9BRYO</name>
<keyword evidence="3" id="KW-1185">Reference proteome</keyword>
<protein>
    <submittedName>
        <fullName evidence="2">Uncharacterized protein</fullName>
    </submittedName>
</protein>
<organism evidence="2 3">
    <name type="scientific">Sphagnum jensenii</name>
    <dbReference type="NCBI Taxonomy" id="128206"/>
    <lineage>
        <taxon>Eukaryota</taxon>
        <taxon>Viridiplantae</taxon>
        <taxon>Streptophyta</taxon>
        <taxon>Embryophyta</taxon>
        <taxon>Bryophyta</taxon>
        <taxon>Sphagnophytina</taxon>
        <taxon>Sphagnopsida</taxon>
        <taxon>Sphagnales</taxon>
        <taxon>Sphagnaceae</taxon>
        <taxon>Sphagnum</taxon>
    </lineage>
</organism>
<evidence type="ECO:0000313" key="3">
    <source>
        <dbReference type="Proteomes" id="UP001497522"/>
    </source>
</evidence>
<dbReference type="Proteomes" id="UP001497522">
    <property type="component" value="Chromosome 19"/>
</dbReference>
<gene>
    <name evidence="2" type="ORF">CSSPJE1EN2_LOCUS12824</name>
</gene>
<accession>A0ABP1B4Q7</accession>
<feature type="region of interest" description="Disordered" evidence="1">
    <location>
        <begin position="1"/>
        <end position="39"/>
    </location>
</feature>
<evidence type="ECO:0000313" key="2">
    <source>
        <dbReference type="EMBL" id="CAK9870087.1"/>
    </source>
</evidence>
<evidence type="ECO:0000256" key="1">
    <source>
        <dbReference type="SAM" id="MobiDB-lite"/>
    </source>
</evidence>
<proteinExistence type="predicted"/>
<sequence length="147" mass="16207">MISAPQPEGEGVRDHEVLGTKPISGSTESRRHSAASNGEIAGHMRAVFGGEDLKERSSLQQRLLNSRPPPHEKLIGNRADLYENLKHNRELLCNKLTTLGGRDRVSAGNCDEGAMVVAEFLRSLDKAHKLGGQAGMIAWFRPRLMWI</sequence>
<reference evidence="2" key="1">
    <citation type="submission" date="2024-03" db="EMBL/GenBank/DDBJ databases">
        <authorList>
            <consortium name="ELIXIR-Norway"/>
            <consortium name="Elixir Norway"/>
        </authorList>
    </citation>
    <scope>NUCLEOTIDE SEQUENCE</scope>
</reference>
<dbReference type="EMBL" id="OZ023720">
    <property type="protein sequence ID" value="CAK9870087.1"/>
    <property type="molecule type" value="Genomic_DNA"/>
</dbReference>